<sequence length="76" mass="8712">MKTFALDYMMVATLADTRVDDERQAQYYRELRREAEMQERNRQAWNARWKAVRSLFASTAKPTVQTGNAGPIAAAS</sequence>
<dbReference type="EMBL" id="SADE01000003">
    <property type="protein sequence ID" value="RVU34759.1"/>
    <property type="molecule type" value="Genomic_DNA"/>
</dbReference>
<organism evidence="1 2">
    <name type="scientific">Hwanghaeella grinnelliae</name>
    <dbReference type="NCBI Taxonomy" id="2500179"/>
    <lineage>
        <taxon>Bacteria</taxon>
        <taxon>Pseudomonadati</taxon>
        <taxon>Pseudomonadota</taxon>
        <taxon>Alphaproteobacteria</taxon>
        <taxon>Rhodospirillales</taxon>
        <taxon>Rhodospirillaceae</taxon>
        <taxon>Hwanghaeella</taxon>
    </lineage>
</organism>
<reference evidence="2" key="1">
    <citation type="submission" date="2019-01" db="EMBL/GenBank/DDBJ databases">
        <title>Gri0909 isolated from a small marine red alga.</title>
        <authorList>
            <person name="Kim J."/>
            <person name="Jeong S.E."/>
            <person name="Jeon C.O."/>
        </authorList>
    </citation>
    <scope>NUCLEOTIDE SEQUENCE [LARGE SCALE GENOMIC DNA]</scope>
    <source>
        <strain evidence="2">Gri0909</strain>
    </source>
</reference>
<keyword evidence="2" id="KW-1185">Reference proteome</keyword>
<protein>
    <submittedName>
        <fullName evidence="1">Uncharacterized protein</fullName>
    </submittedName>
</protein>
<dbReference type="Proteomes" id="UP000287447">
    <property type="component" value="Unassembled WGS sequence"/>
</dbReference>
<name>A0A437QJS7_9PROT</name>
<dbReference type="RefSeq" id="WP_127766889.1">
    <property type="nucleotide sequence ID" value="NZ_SADE01000003.1"/>
</dbReference>
<proteinExistence type="predicted"/>
<gene>
    <name evidence="1" type="ORF">EOI86_18090</name>
</gene>
<evidence type="ECO:0000313" key="1">
    <source>
        <dbReference type="EMBL" id="RVU34759.1"/>
    </source>
</evidence>
<comment type="caution">
    <text evidence="1">The sequence shown here is derived from an EMBL/GenBank/DDBJ whole genome shotgun (WGS) entry which is preliminary data.</text>
</comment>
<accession>A0A437QJS7</accession>
<dbReference type="AlphaFoldDB" id="A0A437QJS7"/>
<evidence type="ECO:0000313" key="2">
    <source>
        <dbReference type="Proteomes" id="UP000287447"/>
    </source>
</evidence>